<dbReference type="RefSeq" id="WP_149485044.1">
    <property type="nucleotide sequence ID" value="NZ_CP036150.1"/>
</dbReference>
<proteinExistence type="inferred from homology"/>
<comment type="subcellular location">
    <subcellularLocation>
        <location evidence="1 7">Cell membrane</location>
        <topology evidence="1 7">Multi-pass membrane protein</topology>
    </subcellularLocation>
</comment>
<evidence type="ECO:0000256" key="7">
    <source>
        <dbReference type="RuleBase" id="RU363032"/>
    </source>
</evidence>
<evidence type="ECO:0000313" key="10">
    <source>
        <dbReference type="Proteomes" id="UP000324209"/>
    </source>
</evidence>
<dbReference type="AlphaFoldDB" id="A0A5C1QLD3"/>
<dbReference type="Proteomes" id="UP000324209">
    <property type="component" value="Chromosome"/>
</dbReference>
<keyword evidence="5 7" id="KW-1133">Transmembrane helix</keyword>
<dbReference type="PROSITE" id="PS50928">
    <property type="entry name" value="ABC_TM1"/>
    <property type="match status" value="1"/>
</dbReference>
<evidence type="ECO:0000256" key="5">
    <source>
        <dbReference type="ARBA" id="ARBA00022989"/>
    </source>
</evidence>
<dbReference type="Gene3D" id="1.10.3720.10">
    <property type="entry name" value="MetI-like"/>
    <property type="match status" value="1"/>
</dbReference>
<keyword evidence="4 7" id="KW-0812">Transmembrane</keyword>
<organism evidence="9 10">
    <name type="scientific">Oceanispirochaeta crateris</name>
    <dbReference type="NCBI Taxonomy" id="2518645"/>
    <lineage>
        <taxon>Bacteria</taxon>
        <taxon>Pseudomonadati</taxon>
        <taxon>Spirochaetota</taxon>
        <taxon>Spirochaetia</taxon>
        <taxon>Spirochaetales</taxon>
        <taxon>Spirochaetaceae</taxon>
        <taxon>Oceanispirochaeta</taxon>
    </lineage>
</organism>
<evidence type="ECO:0000259" key="8">
    <source>
        <dbReference type="PROSITE" id="PS50928"/>
    </source>
</evidence>
<dbReference type="GO" id="GO:0055085">
    <property type="term" value="P:transmembrane transport"/>
    <property type="evidence" value="ECO:0007669"/>
    <property type="project" value="InterPro"/>
</dbReference>
<keyword evidence="6 7" id="KW-0472">Membrane</keyword>
<feature type="transmembrane region" description="Helical" evidence="7">
    <location>
        <begin position="247"/>
        <end position="269"/>
    </location>
</feature>
<protein>
    <submittedName>
        <fullName evidence="9">Carbohydrate ABC transporter permease</fullName>
    </submittedName>
</protein>
<accession>A0A5C1QLD3</accession>
<dbReference type="CDD" id="cd06261">
    <property type="entry name" value="TM_PBP2"/>
    <property type="match status" value="1"/>
</dbReference>
<evidence type="ECO:0000256" key="1">
    <source>
        <dbReference type="ARBA" id="ARBA00004651"/>
    </source>
</evidence>
<evidence type="ECO:0000256" key="6">
    <source>
        <dbReference type="ARBA" id="ARBA00023136"/>
    </source>
</evidence>
<gene>
    <name evidence="9" type="ORF">EXM22_02775</name>
</gene>
<dbReference type="EMBL" id="CP036150">
    <property type="protein sequence ID" value="QEN06962.1"/>
    <property type="molecule type" value="Genomic_DNA"/>
</dbReference>
<reference evidence="9 10" key="1">
    <citation type="submission" date="2019-02" db="EMBL/GenBank/DDBJ databases">
        <title>Complete Genome Sequence and Methylome Analysis of free living Spirochaetas.</title>
        <authorList>
            <person name="Fomenkov A."/>
            <person name="Dubinina G."/>
            <person name="Leshcheva N."/>
            <person name="Mikheeva N."/>
            <person name="Grabovich M."/>
            <person name="Vincze T."/>
            <person name="Roberts R.J."/>
        </authorList>
    </citation>
    <scope>NUCLEOTIDE SEQUENCE [LARGE SCALE GENOMIC DNA]</scope>
    <source>
        <strain evidence="9 10">K2</strain>
    </source>
</reference>
<feature type="transmembrane region" description="Helical" evidence="7">
    <location>
        <begin position="150"/>
        <end position="169"/>
    </location>
</feature>
<feature type="transmembrane region" description="Helical" evidence="7">
    <location>
        <begin position="114"/>
        <end position="138"/>
    </location>
</feature>
<evidence type="ECO:0000313" key="9">
    <source>
        <dbReference type="EMBL" id="QEN06962.1"/>
    </source>
</evidence>
<dbReference type="Pfam" id="PF00528">
    <property type="entry name" value="BPD_transp_1"/>
    <property type="match status" value="1"/>
</dbReference>
<comment type="similarity">
    <text evidence="7">Belongs to the binding-protein-dependent transport system permease family.</text>
</comment>
<keyword evidence="2 7" id="KW-0813">Transport</keyword>
<dbReference type="PANTHER" id="PTHR43744:SF12">
    <property type="entry name" value="ABC TRANSPORTER PERMEASE PROTEIN MG189-RELATED"/>
    <property type="match status" value="1"/>
</dbReference>
<evidence type="ECO:0000256" key="3">
    <source>
        <dbReference type="ARBA" id="ARBA00022475"/>
    </source>
</evidence>
<sequence>MIGELRFKGAGIPQKILIILFQLMLITYAILIFYPLFNMIISSLKTTREIFKTPYALPADWKFSNYGEVWGEGGFGRYFFNSSYITALSIGIVILFGSMAAFGISRYDYRLSTLVYLLFLAGIMLPLKAAIIPLFLLIRKLHLMDNQLSLILIFTAMSMPSTVFILTGFMKTIPYDLEDSGRIDGANEWVIYKDIIMPLTAPSIALVTIYNAVPVWNDFFFPLVFIQSNKLKTLPLGMSVFFGQYQISWHLLFASLSITILPMLILYLFMSKYFIKGMTAGALK</sequence>
<keyword evidence="3" id="KW-1003">Cell membrane</keyword>
<name>A0A5C1QLD3_9SPIO</name>
<feature type="transmembrane region" description="Helical" evidence="7">
    <location>
        <begin position="16"/>
        <end position="37"/>
    </location>
</feature>
<dbReference type="InterPro" id="IPR000515">
    <property type="entry name" value="MetI-like"/>
</dbReference>
<feature type="transmembrane region" description="Helical" evidence="7">
    <location>
        <begin position="84"/>
        <end position="102"/>
    </location>
</feature>
<evidence type="ECO:0000256" key="4">
    <source>
        <dbReference type="ARBA" id="ARBA00022692"/>
    </source>
</evidence>
<dbReference type="OrthoDB" id="187395at2"/>
<keyword evidence="10" id="KW-1185">Reference proteome</keyword>
<evidence type="ECO:0000256" key="2">
    <source>
        <dbReference type="ARBA" id="ARBA00022448"/>
    </source>
</evidence>
<feature type="domain" description="ABC transmembrane type-1" evidence="8">
    <location>
        <begin position="79"/>
        <end position="270"/>
    </location>
</feature>
<dbReference type="PANTHER" id="PTHR43744">
    <property type="entry name" value="ABC TRANSPORTER PERMEASE PROTEIN MG189-RELATED-RELATED"/>
    <property type="match status" value="1"/>
</dbReference>
<dbReference type="InterPro" id="IPR035906">
    <property type="entry name" value="MetI-like_sf"/>
</dbReference>
<dbReference type="SUPFAM" id="SSF161098">
    <property type="entry name" value="MetI-like"/>
    <property type="match status" value="1"/>
</dbReference>
<dbReference type="KEGG" id="ock:EXM22_02775"/>
<dbReference type="GO" id="GO:0005886">
    <property type="term" value="C:plasma membrane"/>
    <property type="evidence" value="ECO:0007669"/>
    <property type="project" value="UniProtKB-SubCell"/>
</dbReference>